<keyword evidence="7" id="KW-1185">Reference proteome</keyword>
<evidence type="ECO:0000256" key="1">
    <source>
        <dbReference type="ARBA" id="ARBA00004167"/>
    </source>
</evidence>
<dbReference type="RefSeq" id="WP_012415650.1">
    <property type="nucleotide sequence ID" value="NC_010644.1"/>
</dbReference>
<dbReference type="PROSITE" id="PS00409">
    <property type="entry name" value="PROKAR_NTER_METHYL"/>
    <property type="match status" value="1"/>
</dbReference>
<dbReference type="PANTHER" id="PTHR30093:SF44">
    <property type="entry name" value="TYPE II SECRETION SYSTEM CORE PROTEIN G"/>
    <property type="match status" value="1"/>
</dbReference>
<dbReference type="STRING" id="445932.Emin_1487"/>
<dbReference type="GO" id="GO:0015627">
    <property type="term" value="C:type II protein secretion system complex"/>
    <property type="evidence" value="ECO:0007669"/>
    <property type="project" value="InterPro"/>
</dbReference>
<keyword evidence="4" id="KW-1133">Transmembrane helix</keyword>
<evidence type="ECO:0000313" key="6">
    <source>
        <dbReference type="EMBL" id="ACC99035.1"/>
    </source>
</evidence>
<dbReference type="GO" id="GO:0015628">
    <property type="term" value="P:protein secretion by the type II secretion system"/>
    <property type="evidence" value="ECO:0007669"/>
    <property type="project" value="InterPro"/>
</dbReference>
<protein>
    <submittedName>
        <fullName evidence="6">PilE-like protein</fullName>
    </submittedName>
</protein>
<sequence>MKKGFTLIELLVVVLIIGILAAIALPQYNSAVAKARATEAFVNGKALNSAIQRWMLQNGAISATNRPKFEDLDIELSGVTYTTSYNARAKYWDYDTRETSITCIRSTMGTSPQSVIYEICFNANTNEIICLAELNKDNAEKLCKTLGGKERQKTGSWTYYTIAN</sequence>
<dbReference type="Gene3D" id="3.30.700.10">
    <property type="entry name" value="Glycoprotein, Type 4 Pilin"/>
    <property type="match status" value="1"/>
</dbReference>
<name>B2KET9_ELUMP</name>
<accession>B2KET9</accession>
<dbReference type="HOGENOM" id="CLU_091705_3_0_0"/>
<dbReference type="Proteomes" id="UP000001029">
    <property type="component" value="Chromosome"/>
</dbReference>
<evidence type="ECO:0000313" key="7">
    <source>
        <dbReference type="Proteomes" id="UP000001029"/>
    </source>
</evidence>
<dbReference type="InterPro" id="IPR045584">
    <property type="entry name" value="Pilin-like"/>
</dbReference>
<dbReference type="EMBL" id="CP001055">
    <property type="protein sequence ID" value="ACC99035.1"/>
    <property type="molecule type" value="Genomic_DNA"/>
</dbReference>
<gene>
    <name evidence="6" type="ordered locus">Emin_1487</name>
</gene>
<dbReference type="SUPFAM" id="SSF54523">
    <property type="entry name" value="Pili subunits"/>
    <property type="match status" value="1"/>
</dbReference>
<dbReference type="PANTHER" id="PTHR30093">
    <property type="entry name" value="GENERAL SECRETION PATHWAY PROTEIN G"/>
    <property type="match status" value="1"/>
</dbReference>
<dbReference type="AlphaFoldDB" id="B2KET9"/>
<evidence type="ECO:0000256" key="3">
    <source>
        <dbReference type="ARBA" id="ARBA00022692"/>
    </source>
</evidence>
<dbReference type="InterPro" id="IPR000983">
    <property type="entry name" value="Bac_GSPG_pilin"/>
</dbReference>
<keyword evidence="2" id="KW-0488">Methylation</keyword>
<proteinExistence type="predicted"/>
<dbReference type="GO" id="GO:0016020">
    <property type="term" value="C:membrane"/>
    <property type="evidence" value="ECO:0007669"/>
    <property type="project" value="UniProtKB-SubCell"/>
</dbReference>
<dbReference type="KEGG" id="emi:Emin_1487"/>
<evidence type="ECO:0000256" key="5">
    <source>
        <dbReference type="ARBA" id="ARBA00023136"/>
    </source>
</evidence>
<comment type="subcellular location">
    <subcellularLocation>
        <location evidence="1">Membrane</location>
        <topology evidence="1">Single-pass membrane protein</topology>
    </subcellularLocation>
</comment>
<keyword evidence="5" id="KW-0472">Membrane</keyword>
<dbReference type="Pfam" id="PF07963">
    <property type="entry name" value="N_methyl"/>
    <property type="match status" value="1"/>
</dbReference>
<dbReference type="PRINTS" id="PR00813">
    <property type="entry name" value="BCTERIALGSPG"/>
</dbReference>
<organism evidence="6 7">
    <name type="scientific">Elusimicrobium minutum (strain Pei191)</name>
    <dbReference type="NCBI Taxonomy" id="445932"/>
    <lineage>
        <taxon>Bacteria</taxon>
        <taxon>Pseudomonadati</taxon>
        <taxon>Elusimicrobiota</taxon>
        <taxon>Elusimicrobia</taxon>
        <taxon>Elusimicrobiales</taxon>
        <taxon>Elusimicrobiaceae</taxon>
        <taxon>Elusimicrobium</taxon>
    </lineage>
</organism>
<dbReference type="InterPro" id="IPR012902">
    <property type="entry name" value="N_methyl_site"/>
</dbReference>
<evidence type="ECO:0000256" key="2">
    <source>
        <dbReference type="ARBA" id="ARBA00022481"/>
    </source>
</evidence>
<reference evidence="6 7" key="1">
    <citation type="journal article" date="2009" name="Appl. Environ. Microbiol.">
        <title>Genomic analysis of 'Elusimicrobium minutum,' the first cultivated representative of the phylum 'Elusimicrobia' (formerly termite group 1).</title>
        <authorList>
            <person name="Herlemann D.P.R."/>
            <person name="Geissinger O."/>
            <person name="Ikeda-Ohtsubo W."/>
            <person name="Kunin V."/>
            <person name="Sun H."/>
            <person name="Lapidus A."/>
            <person name="Hugenholtz P."/>
            <person name="Brune A."/>
        </authorList>
    </citation>
    <scope>NUCLEOTIDE SEQUENCE [LARGE SCALE GENOMIC DNA]</scope>
    <source>
        <strain evidence="6 7">Pei191</strain>
    </source>
</reference>
<evidence type="ECO:0000256" key="4">
    <source>
        <dbReference type="ARBA" id="ARBA00022989"/>
    </source>
</evidence>
<dbReference type="NCBIfam" id="TIGR02532">
    <property type="entry name" value="IV_pilin_GFxxxE"/>
    <property type="match status" value="1"/>
</dbReference>
<keyword evidence="3" id="KW-0812">Transmembrane</keyword>